<comment type="caution">
    <text evidence="2">The sequence shown here is derived from an EMBL/GenBank/DDBJ whole genome shotgun (WGS) entry which is preliminary data.</text>
</comment>
<organism evidence="2 3">
    <name type="scientific">Chrysophaeum taylorii</name>
    <dbReference type="NCBI Taxonomy" id="2483200"/>
    <lineage>
        <taxon>Eukaryota</taxon>
        <taxon>Sar</taxon>
        <taxon>Stramenopiles</taxon>
        <taxon>Ochrophyta</taxon>
        <taxon>Pelagophyceae</taxon>
        <taxon>Pelagomonadales</taxon>
        <taxon>Pelagomonadaceae</taxon>
        <taxon>Chrysophaeum</taxon>
    </lineage>
</organism>
<feature type="region of interest" description="Disordered" evidence="1">
    <location>
        <begin position="1"/>
        <end position="52"/>
    </location>
</feature>
<evidence type="ECO:0008006" key="4">
    <source>
        <dbReference type="Google" id="ProtNLM"/>
    </source>
</evidence>
<dbReference type="AlphaFoldDB" id="A0AAD7XPC5"/>
<name>A0AAD7XPC5_9STRA</name>
<dbReference type="InterPro" id="IPR055304">
    <property type="entry name" value="CHCHD2/10-like"/>
</dbReference>
<evidence type="ECO:0000256" key="1">
    <source>
        <dbReference type="SAM" id="MobiDB-lite"/>
    </source>
</evidence>
<dbReference type="Proteomes" id="UP001230188">
    <property type="component" value="Unassembled WGS sequence"/>
</dbReference>
<feature type="compositionally biased region" description="Pro residues" evidence="1">
    <location>
        <begin position="16"/>
        <end position="36"/>
    </location>
</feature>
<keyword evidence="3" id="KW-1185">Reference proteome</keyword>
<gene>
    <name evidence="2" type="ORF">CTAYLR_007717</name>
</gene>
<evidence type="ECO:0000313" key="2">
    <source>
        <dbReference type="EMBL" id="KAJ8611552.1"/>
    </source>
</evidence>
<dbReference type="SUPFAM" id="SSF101447">
    <property type="entry name" value="Formin homology 2 domain (FH2 domain)"/>
    <property type="match status" value="1"/>
</dbReference>
<dbReference type="EMBL" id="JAQMWT010000071">
    <property type="protein sequence ID" value="KAJ8611552.1"/>
    <property type="molecule type" value="Genomic_DNA"/>
</dbReference>
<feature type="compositionally biased region" description="Low complexity" evidence="1">
    <location>
        <begin position="1"/>
        <end position="15"/>
    </location>
</feature>
<dbReference type="PANTHER" id="PTHR13523">
    <property type="entry name" value="COILED-COIL-HELIX-COILED-COIL-HELIX DOMAIN CONTAINING 2/NUR77"/>
    <property type="match status" value="1"/>
</dbReference>
<dbReference type="PANTHER" id="PTHR13523:SF2">
    <property type="entry name" value="COILED-COIL-HELIX-COILED-COIL-HELIX DOMAIN CONTAINING 2, ISOFORM A-RELATED"/>
    <property type="match status" value="1"/>
</dbReference>
<dbReference type="GO" id="GO:0007005">
    <property type="term" value="P:mitochondrion organization"/>
    <property type="evidence" value="ECO:0007669"/>
    <property type="project" value="InterPro"/>
</dbReference>
<dbReference type="GO" id="GO:0005739">
    <property type="term" value="C:mitochondrion"/>
    <property type="evidence" value="ECO:0007669"/>
    <property type="project" value="TreeGrafter"/>
</dbReference>
<evidence type="ECO:0000313" key="3">
    <source>
        <dbReference type="Proteomes" id="UP001230188"/>
    </source>
</evidence>
<accession>A0AAD7XPC5</accession>
<feature type="compositionally biased region" description="Low complexity" evidence="1">
    <location>
        <begin position="37"/>
        <end position="52"/>
    </location>
</feature>
<protein>
    <recommendedName>
        <fullName evidence="4">CHCH domain-containing protein</fullName>
    </recommendedName>
</protein>
<dbReference type="GO" id="GO:0005634">
    <property type="term" value="C:nucleus"/>
    <property type="evidence" value="ECO:0007669"/>
    <property type="project" value="TreeGrafter"/>
</dbReference>
<reference evidence="2" key="1">
    <citation type="submission" date="2023-01" db="EMBL/GenBank/DDBJ databases">
        <title>Metagenome sequencing of chrysophaentin producing Chrysophaeum taylorii.</title>
        <authorList>
            <person name="Davison J."/>
            <person name="Bewley C."/>
        </authorList>
    </citation>
    <scope>NUCLEOTIDE SEQUENCE</scope>
    <source>
        <strain evidence="2">NIES-1699</strain>
    </source>
</reference>
<sequence length="141" mass="14388">MPRSGSRRSAPARPIVRPPPPAQAPPPPPPPPPPAATPMTAPAQQSGGMMSGLMGTMAQGLAFGTGSSIAHHAVGAAANSLFGGKKAEEVTAAEVKAAPVAATCEADKQMFFECLQRADAEKCHDLFTALQACQDNAKFQG</sequence>
<proteinExistence type="predicted"/>